<evidence type="ECO:0000313" key="3">
    <source>
        <dbReference type="Proteomes" id="UP000198804"/>
    </source>
</evidence>
<keyword evidence="1" id="KW-0472">Membrane</keyword>
<protein>
    <submittedName>
        <fullName evidence="2">Uncharacterized protein</fullName>
    </submittedName>
</protein>
<reference evidence="3" key="1">
    <citation type="submission" date="2016-10" db="EMBL/GenBank/DDBJ databases">
        <authorList>
            <person name="Varghese N."/>
            <person name="Submissions S."/>
        </authorList>
    </citation>
    <scope>NUCLEOTIDE SEQUENCE [LARGE SCALE GENOMIC DNA]</scope>
    <source>
        <strain evidence="3">CGMCC 1.6474</strain>
    </source>
</reference>
<keyword evidence="1" id="KW-0812">Transmembrane</keyword>
<dbReference type="AlphaFoldDB" id="A0A1I3YN26"/>
<accession>A0A1I3YN26</accession>
<dbReference type="EMBL" id="FOSV01000001">
    <property type="protein sequence ID" value="SFK33173.1"/>
    <property type="molecule type" value="Genomic_DNA"/>
</dbReference>
<organism evidence="2 3">
    <name type="scientific">Methylorubrum salsuginis</name>
    <dbReference type="NCBI Taxonomy" id="414703"/>
    <lineage>
        <taxon>Bacteria</taxon>
        <taxon>Pseudomonadati</taxon>
        <taxon>Pseudomonadota</taxon>
        <taxon>Alphaproteobacteria</taxon>
        <taxon>Hyphomicrobiales</taxon>
        <taxon>Methylobacteriaceae</taxon>
        <taxon>Methylorubrum</taxon>
    </lineage>
</organism>
<feature type="transmembrane region" description="Helical" evidence="1">
    <location>
        <begin position="20"/>
        <end position="43"/>
    </location>
</feature>
<gene>
    <name evidence="2" type="ORF">SAMN04488125_101285</name>
</gene>
<evidence type="ECO:0000313" key="2">
    <source>
        <dbReference type="EMBL" id="SFK33173.1"/>
    </source>
</evidence>
<keyword evidence="1" id="KW-1133">Transmembrane helix</keyword>
<name>A0A1I3YN26_9HYPH</name>
<keyword evidence="3" id="KW-1185">Reference proteome</keyword>
<evidence type="ECO:0000256" key="1">
    <source>
        <dbReference type="SAM" id="Phobius"/>
    </source>
</evidence>
<dbReference type="RefSeq" id="WP_091941191.1">
    <property type="nucleotide sequence ID" value="NZ_FOSV01000001.1"/>
</dbReference>
<dbReference type="Proteomes" id="UP000198804">
    <property type="component" value="Unassembled WGS sequence"/>
</dbReference>
<dbReference type="OrthoDB" id="8005408at2"/>
<proteinExistence type="predicted"/>
<sequence>MQDRDPLWYDRAEPDEEPGLLLTSAAILFVGALKLYGMPYRLCRTLADRFIRRAFRTAPRP</sequence>